<feature type="compositionally biased region" description="Basic and acidic residues" evidence="1">
    <location>
        <begin position="211"/>
        <end position="220"/>
    </location>
</feature>
<dbReference type="EMBL" id="JAGMWT010000012">
    <property type="protein sequence ID" value="KAH7118890.1"/>
    <property type="molecule type" value="Genomic_DNA"/>
</dbReference>
<proteinExistence type="predicted"/>
<feature type="region of interest" description="Disordered" evidence="1">
    <location>
        <begin position="159"/>
        <end position="262"/>
    </location>
</feature>
<protein>
    <recommendedName>
        <fullName evidence="2">Transcription factor TFIIIC triple barrel domain-containing protein</fullName>
    </recommendedName>
</protein>
<organism evidence="3 4">
    <name type="scientific">Dendryphion nanum</name>
    <dbReference type="NCBI Taxonomy" id="256645"/>
    <lineage>
        <taxon>Eukaryota</taxon>
        <taxon>Fungi</taxon>
        <taxon>Dikarya</taxon>
        <taxon>Ascomycota</taxon>
        <taxon>Pezizomycotina</taxon>
        <taxon>Dothideomycetes</taxon>
        <taxon>Pleosporomycetidae</taxon>
        <taxon>Pleosporales</taxon>
        <taxon>Torulaceae</taxon>
        <taxon>Dendryphion</taxon>
    </lineage>
</organism>
<feature type="compositionally biased region" description="Basic and acidic residues" evidence="1">
    <location>
        <begin position="159"/>
        <end position="168"/>
    </location>
</feature>
<dbReference type="AlphaFoldDB" id="A0A9P9DE70"/>
<evidence type="ECO:0000313" key="4">
    <source>
        <dbReference type="Proteomes" id="UP000700596"/>
    </source>
</evidence>
<evidence type="ECO:0000256" key="1">
    <source>
        <dbReference type="SAM" id="MobiDB-lite"/>
    </source>
</evidence>
<dbReference type="InterPro" id="IPR019481">
    <property type="entry name" value="TFIIIC_triple_barrel"/>
</dbReference>
<dbReference type="Pfam" id="PF10419">
    <property type="entry name" value="TFIIIC_sub6"/>
    <property type="match status" value="1"/>
</dbReference>
<comment type="caution">
    <text evidence="3">The sequence shown here is derived from an EMBL/GenBank/DDBJ whole genome shotgun (WGS) entry which is preliminary data.</text>
</comment>
<keyword evidence="4" id="KW-1185">Reference proteome</keyword>
<feature type="domain" description="Transcription factor TFIIIC triple barrel" evidence="2">
    <location>
        <begin position="16"/>
        <end position="154"/>
    </location>
</feature>
<dbReference type="Proteomes" id="UP000700596">
    <property type="component" value="Unassembled WGS sequence"/>
</dbReference>
<dbReference type="Gene3D" id="2.60.40.4370">
    <property type="match status" value="1"/>
</dbReference>
<reference evidence="3" key="1">
    <citation type="journal article" date="2021" name="Nat. Commun.">
        <title>Genetic determinants of endophytism in the Arabidopsis root mycobiome.</title>
        <authorList>
            <person name="Mesny F."/>
            <person name="Miyauchi S."/>
            <person name="Thiergart T."/>
            <person name="Pickel B."/>
            <person name="Atanasova L."/>
            <person name="Karlsson M."/>
            <person name="Huettel B."/>
            <person name="Barry K.W."/>
            <person name="Haridas S."/>
            <person name="Chen C."/>
            <person name="Bauer D."/>
            <person name="Andreopoulos W."/>
            <person name="Pangilinan J."/>
            <person name="LaButti K."/>
            <person name="Riley R."/>
            <person name="Lipzen A."/>
            <person name="Clum A."/>
            <person name="Drula E."/>
            <person name="Henrissat B."/>
            <person name="Kohler A."/>
            <person name="Grigoriev I.V."/>
            <person name="Martin F.M."/>
            <person name="Hacquard S."/>
        </authorList>
    </citation>
    <scope>NUCLEOTIDE SEQUENCE</scope>
    <source>
        <strain evidence="3">MPI-CAGE-CH-0243</strain>
    </source>
</reference>
<gene>
    <name evidence="3" type="ORF">B0J11DRAFT_79697</name>
</gene>
<accession>A0A9P9DE70</accession>
<evidence type="ECO:0000313" key="3">
    <source>
        <dbReference type="EMBL" id="KAH7118890.1"/>
    </source>
</evidence>
<name>A0A9P9DE70_9PLEO</name>
<feature type="compositionally biased region" description="Polar residues" evidence="1">
    <location>
        <begin position="179"/>
        <end position="188"/>
    </location>
</feature>
<evidence type="ECO:0000259" key="2">
    <source>
        <dbReference type="Pfam" id="PF10419"/>
    </source>
</evidence>
<dbReference type="OrthoDB" id="1877767at2759"/>
<sequence>MAAADEEEWEYEYDNTETEDFYVTLDISNVPEKYDKTLPAKPAQPAIGNPTLLQSRLRRLGNTRGGENAVEVLDAPGSEPFSKMQIINLHTSNPLVMYNDQLLSCTWASSIGTDLFFVKPSSDEENDAVPLRSLPSVDLLALGSTRLLATGARLQPREEAYHKPKDIHANASIDAAELSKTTARTTGETQEEPDGSEETRKPPTGFLARLNEAKAKRGDKTTLLIASTSGGTRLVSEQKATERTDRIAPSSAVDDAIMEDAG</sequence>